<keyword evidence="2" id="KW-1185">Reference proteome</keyword>
<name>A0AAP0I9Y3_9MAGN</name>
<evidence type="ECO:0000313" key="2">
    <source>
        <dbReference type="Proteomes" id="UP001419268"/>
    </source>
</evidence>
<comment type="caution">
    <text evidence="1">The sequence shown here is derived from an EMBL/GenBank/DDBJ whole genome shotgun (WGS) entry which is preliminary data.</text>
</comment>
<dbReference type="Proteomes" id="UP001419268">
    <property type="component" value="Unassembled WGS sequence"/>
</dbReference>
<protein>
    <submittedName>
        <fullName evidence="1">Uncharacterized protein</fullName>
    </submittedName>
</protein>
<reference evidence="1 2" key="1">
    <citation type="submission" date="2024-01" db="EMBL/GenBank/DDBJ databases">
        <title>Genome assemblies of Stephania.</title>
        <authorList>
            <person name="Yang L."/>
        </authorList>
    </citation>
    <scope>NUCLEOTIDE SEQUENCE [LARGE SCALE GENOMIC DNA]</scope>
    <source>
        <strain evidence="1">JXDWG</strain>
        <tissue evidence="1">Leaf</tissue>
    </source>
</reference>
<accession>A0AAP0I9Y3</accession>
<proteinExistence type="predicted"/>
<sequence>MIFASESIEETISKTLTDDILENSILLSPKPTQSSPETLFSSSILCLHRTNRYNHSNLCFC</sequence>
<evidence type="ECO:0000313" key="1">
    <source>
        <dbReference type="EMBL" id="KAK9111315.1"/>
    </source>
</evidence>
<dbReference type="EMBL" id="JBBNAG010000008">
    <property type="protein sequence ID" value="KAK9111315.1"/>
    <property type="molecule type" value="Genomic_DNA"/>
</dbReference>
<gene>
    <name evidence="1" type="ORF">Scep_018834</name>
</gene>
<organism evidence="1 2">
    <name type="scientific">Stephania cephalantha</name>
    <dbReference type="NCBI Taxonomy" id="152367"/>
    <lineage>
        <taxon>Eukaryota</taxon>
        <taxon>Viridiplantae</taxon>
        <taxon>Streptophyta</taxon>
        <taxon>Embryophyta</taxon>
        <taxon>Tracheophyta</taxon>
        <taxon>Spermatophyta</taxon>
        <taxon>Magnoliopsida</taxon>
        <taxon>Ranunculales</taxon>
        <taxon>Menispermaceae</taxon>
        <taxon>Menispermoideae</taxon>
        <taxon>Cissampelideae</taxon>
        <taxon>Stephania</taxon>
    </lineage>
</organism>
<dbReference type="AlphaFoldDB" id="A0AAP0I9Y3"/>